<keyword evidence="2" id="KW-1185">Reference proteome</keyword>
<organism evidence="1 2">
    <name type="scientific">Porphyromonas levii</name>
    <dbReference type="NCBI Taxonomy" id="28114"/>
    <lineage>
        <taxon>Bacteria</taxon>
        <taxon>Pseudomonadati</taxon>
        <taxon>Bacteroidota</taxon>
        <taxon>Bacteroidia</taxon>
        <taxon>Bacteroidales</taxon>
        <taxon>Porphyromonadaceae</taxon>
        <taxon>Porphyromonas</taxon>
    </lineage>
</organism>
<sequence length="306" mass="34017">MDATYTKKVRIEVEPPTLPLKFAIDNQSGIPPAIEVAITARGDELLSYTLEGLFSKAPVLKLAIDTMMLTSDGGYMSIGNEELLRQIRNTNELFDNYFDNGTNAQIRLFPDFVSFSYAPLVEKQIGVFFGGQINLGEESNRMLVDLDMQPEVVTAYGLATSIDSLIRTQGLVSTDPKPLVVREDSVSYHKVALVSPHGVRLTPDSVTIKTVVAPLRYNTFVITDIQVRNLPEGYNIRLFPSAIKVTFLAVSSVSIGDISNQLHPYVDIDELTEGTKKLKLHLPNIPKQVQMLQMEPDAVEYLIEQQ</sequence>
<name>A0A4Y8WNX3_9PORP</name>
<comment type="caution">
    <text evidence="1">The sequence shown here is derived from an EMBL/GenBank/DDBJ whole genome shotgun (WGS) entry which is preliminary data.</text>
</comment>
<dbReference type="STRING" id="1122973.GCA_000379925_01123"/>
<gene>
    <name evidence="1" type="ORF">E4P47_05665</name>
</gene>
<dbReference type="EMBL" id="SPNC01000075">
    <property type="protein sequence ID" value="TFH94940.1"/>
    <property type="molecule type" value="Genomic_DNA"/>
</dbReference>
<protein>
    <recommendedName>
        <fullName evidence="3">YbbR-like domain-containing protein</fullName>
    </recommendedName>
</protein>
<proteinExistence type="predicted"/>
<dbReference type="Gene3D" id="2.170.120.30">
    <property type="match status" value="1"/>
</dbReference>
<evidence type="ECO:0008006" key="3">
    <source>
        <dbReference type="Google" id="ProtNLM"/>
    </source>
</evidence>
<dbReference type="RefSeq" id="WP_134849946.1">
    <property type="nucleotide sequence ID" value="NZ_CP197400.1"/>
</dbReference>
<reference evidence="1 2" key="1">
    <citation type="submission" date="2019-03" db="EMBL/GenBank/DDBJ databases">
        <title>Porphyromonas levii Isolated from the Uterus of Dairy Cows.</title>
        <authorList>
            <person name="Francis A.M."/>
        </authorList>
    </citation>
    <scope>NUCLEOTIDE SEQUENCE [LARGE SCALE GENOMIC DNA]</scope>
    <source>
        <strain evidence="1 2">AF5678</strain>
    </source>
</reference>
<evidence type="ECO:0000313" key="2">
    <source>
        <dbReference type="Proteomes" id="UP000297225"/>
    </source>
</evidence>
<dbReference type="OrthoDB" id="1115707at2"/>
<evidence type="ECO:0000313" key="1">
    <source>
        <dbReference type="EMBL" id="TFH94940.1"/>
    </source>
</evidence>
<dbReference type="Proteomes" id="UP000297225">
    <property type="component" value="Unassembled WGS sequence"/>
</dbReference>
<accession>A0A4Y8WNX3</accession>
<dbReference type="AlphaFoldDB" id="A0A4Y8WNX3"/>